<evidence type="ECO:0000313" key="5">
    <source>
        <dbReference type="EMBL" id="KRN78063.1"/>
    </source>
</evidence>
<evidence type="ECO:0000256" key="1">
    <source>
        <dbReference type="ARBA" id="ARBA00022448"/>
    </source>
</evidence>
<dbReference type="AlphaFoldDB" id="A0A0R2JLG5"/>
<dbReference type="SUPFAM" id="SSF52540">
    <property type="entry name" value="P-loop containing nucleoside triphosphate hydrolases"/>
    <property type="match status" value="1"/>
</dbReference>
<evidence type="ECO:0000313" key="6">
    <source>
        <dbReference type="Proteomes" id="UP000051673"/>
    </source>
</evidence>
<keyword evidence="3 5" id="KW-0067">ATP-binding</keyword>
<organism evidence="5 6">
    <name type="scientific">Weissella minor</name>
    <dbReference type="NCBI Taxonomy" id="1620"/>
    <lineage>
        <taxon>Bacteria</taxon>
        <taxon>Bacillati</taxon>
        <taxon>Bacillota</taxon>
        <taxon>Bacilli</taxon>
        <taxon>Lactobacillales</taxon>
        <taxon>Lactobacillaceae</taxon>
        <taxon>Weissella</taxon>
    </lineage>
</organism>
<dbReference type="InterPro" id="IPR003593">
    <property type="entry name" value="AAA+_ATPase"/>
</dbReference>
<evidence type="ECO:0000256" key="2">
    <source>
        <dbReference type="ARBA" id="ARBA00022741"/>
    </source>
</evidence>
<dbReference type="InterPro" id="IPR027417">
    <property type="entry name" value="P-loop_NTPase"/>
</dbReference>
<dbReference type="Proteomes" id="UP000051673">
    <property type="component" value="Unassembled WGS sequence"/>
</dbReference>
<dbReference type="Gene3D" id="3.40.50.300">
    <property type="entry name" value="P-loop containing nucleotide triphosphate hydrolases"/>
    <property type="match status" value="1"/>
</dbReference>
<accession>A0A0R2JLG5</accession>
<dbReference type="PROSITE" id="PS50893">
    <property type="entry name" value="ABC_TRANSPORTER_2"/>
    <property type="match status" value="1"/>
</dbReference>
<sequence>MCSTKNSDKSEHDLSAGEQTIMQNKIIEVKTVSKAYKGATDMILALNDIDFNIEVGDIVGYVGQNGAGKSTTIKLLLGLMLPTNGEISVLGNNPFKKRIQNAKQIGTVMGQKSQLWWELPLIDSFKFLQAMYDTKDDAWLAQLIDLLEVNDFLHKPVRELSLGQKMRGELIAALVHQPKLLFLDEATLGLDVQTKNVFLNFLMQLNKTKQTTIIMTTHDLREVERIANKIILIDHGQLKFNGAKSDFIAEFKNMEKVEIYQSAILEVPGLKLYQENQDSNVYVFNIDELTEKQLNKIFLEADIISNVRYSDLDLTDILTLSGI</sequence>
<name>A0A0R2JLG5_9LACO</name>
<dbReference type="GO" id="GO:0016887">
    <property type="term" value="F:ATP hydrolysis activity"/>
    <property type="evidence" value="ECO:0007669"/>
    <property type="project" value="InterPro"/>
</dbReference>
<dbReference type="InterPro" id="IPR050763">
    <property type="entry name" value="ABC_transporter_ATP-binding"/>
</dbReference>
<keyword evidence="6" id="KW-1185">Reference proteome</keyword>
<evidence type="ECO:0000259" key="4">
    <source>
        <dbReference type="PROSITE" id="PS50893"/>
    </source>
</evidence>
<dbReference type="SMART" id="SM00382">
    <property type="entry name" value="AAA"/>
    <property type="match status" value="1"/>
</dbReference>
<dbReference type="Pfam" id="PF00005">
    <property type="entry name" value="ABC_tran"/>
    <property type="match status" value="1"/>
</dbReference>
<dbReference type="PATRIC" id="fig|1620.3.peg.84"/>
<keyword evidence="2" id="KW-0547">Nucleotide-binding</keyword>
<dbReference type="PANTHER" id="PTHR42711">
    <property type="entry name" value="ABC TRANSPORTER ATP-BINDING PROTEIN"/>
    <property type="match status" value="1"/>
</dbReference>
<dbReference type="STRING" id="1620.IV67_GL000079"/>
<proteinExistence type="predicted"/>
<dbReference type="InterPro" id="IPR003439">
    <property type="entry name" value="ABC_transporter-like_ATP-bd"/>
</dbReference>
<feature type="domain" description="ABC transporter" evidence="4">
    <location>
        <begin position="27"/>
        <end position="260"/>
    </location>
</feature>
<dbReference type="PANTHER" id="PTHR42711:SF1">
    <property type="entry name" value="ABC-TRANSPORT PROTEIN, ATP-BINDING COMPONENT"/>
    <property type="match status" value="1"/>
</dbReference>
<keyword evidence="1" id="KW-0813">Transport</keyword>
<dbReference type="EMBL" id="JQCD01000004">
    <property type="protein sequence ID" value="KRN78063.1"/>
    <property type="molecule type" value="Genomic_DNA"/>
</dbReference>
<reference evidence="5 6" key="1">
    <citation type="journal article" date="2015" name="Genome Announc.">
        <title>Expanding the biotechnology potential of lactobacilli through comparative genomics of 213 strains and associated genera.</title>
        <authorList>
            <person name="Sun Z."/>
            <person name="Harris H.M."/>
            <person name="McCann A."/>
            <person name="Guo C."/>
            <person name="Argimon S."/>
            <person name="Zhang W."/>
            <person name="Yang X."/>
            <person name="Jeffery I.B."/>
            <person name="Cooney J.C."/>
            <person name="Kagawa T.F."/>
            <person name="Liu W."/>
            <person name="Song Y."/>
            <person name="Salvetti E."/>
            <person name="Wrobel A."/>
            <person name="Rasinkangas P."/>
            <person name="Parkhill J."/>
            <person name="Rea M.C."/>
            <person name="O'Sullivan O."/>
            <person name="Ritari J."/>
            <person name="Douillard F.P."/>
            <person name="Paul Ross R."/>
            <person name="Yang R."/>
            <person name="Briner A.E."/>
            <person name="Felis G.E."/>
            <person name="de Vos W.M."/>
            <person name="Barrangou R."/>
            <person name="Klaenhammer T.R."/>
            <person name="Caufield P.W."/>
            <person name="Cui Y."/>
            <person name="Zhang H."/>
            <person name="O'Toole P.W."/>
        </authorList>
    </citation>
    <scope>NUCLEOTIDE SEQUENCE [LARGE SCALE GENOMIC DNA]</scope>
    <source>
        <strain evidence="5 6">DSM 20014</strain>
    </source>
</reference>
<gene>
    <name evidence="5" type="ORF">IV67_GL000079</name>
</gene>
<protein>
    <submittedName>
        <fullName evidence="5">ABC transporter ATP-binding protein</fullName>
    </submittedName>
</protein>
<dbReference type="GO" id="GO:0005524">
    <property type="term" value="F:ATP binding"/>
    <property type="evidence" value="ECO:0007669"/>
    <property type="project" value="UniProtKB-KW"/>
</dbReference>
<comment type="caution">
    <text evidence="5">The sequence shown here is derived from an EMBL/GenBank/DDBJ whole genome shotgun (WGS) entry which is preliminary data.</text>
</comment>
<evidence type="ECO:0000256" key="3">
    <source>
        <dbReference type="ARBA" id="ARBA00022840"/>
    </source>
</evidence>